<feature type="domain" description="PI3K/PI4K catalytic" evidence="24">
    <location>
        <begin position="2565"/>
        <end position="2877"/>
    </location>
</feature>
<dbReference type="InterPro" id="IPR000403">
    <property type="entry name" value="PI3/4_kinase_cat_dom"/>
</dbReference>
<evidence type="ECO:0000256" key="6">
    <source>
        <dbReference type="ARBA" id="ARBA00022490"/>
    </source>
</evidence>
<dbReference type="Ensembl" id="ENSELUT00000059733.2">
    <property type="protein sequence ID" value="ENSELUP00000053152.2"/>
    <property type="gene ID" value="ENSELUG00000019146.3"/>
</dbReference>
<evidence type="ECO:0000256" key="1">
    <source>
        <dbReference type="ARBA" id="ARBA00004123"/>
    </source>
</evidence>
<evidence type="ECO:0000256" key="23">
    <source>
        <dbReference type="RuleBase" id="RU365027"/>
    </source>
</evidence>
<dbReference type="InterPro" id="IPR038980">
    <property type="entry name" value="ATM_plant"/>
</dbReference>
<dbReference type="GO" id="GO:0043068">
    <property type="term" value="P:positive regulation of programmed cell death"/>
    <property type="evidence" value="ECO:0007669"/>
    <property type="project" value="UniProtKB-ARBA"/>
</dbReference>
<dbReference type="InterPro" id="IPR003151">
    <property type="entry name" value="PIK-rel_kinase_FAT"/>
</dbReference>
<dbReference type="GO" id="GO:0032210">
    <property type="term" value="P:regulation of telomere maintenance via telomerase"/>
    <property type="evidence" value="ECO:0007669"/>
    <property type="project" value="UniProtKB-ARBA"/>
</dbReference>
<keyword evidence="11 23" id="KW-0227">DNA damage</keyword>
<dbReference type="PROSITE" id="PS51190">
    <property type="entry name" value="FATC"/>
    <property type="match status" value="1"/>
</dbReference>
<gene>
    <name evidence="27" type="primary">ATM</name>
</gene>
<keyword evidence="10 23" id="KW-0547">Nucleotide-binding</keyword>
<dbReference type="SMART" id="SM01342">
    <property type="entry name" value="TAN"/>
    <property type="match status" value="1"/>
</dbReference>
<dbReference type="SMART" id="SM01343">
    <property type="entry name" value="FATC"/>
    <property type="match status" value="1"/>
</dbReference>
<dbReference type="GO" id="GO:0000724">
    <property type="term" value="P:double-strand break repair via homologous recombination"/>
    <property type="evidence" value="ECO:0007669"/>
    <property type="project" value="UniProtKB-ARBA"/>
</dbReference>
<dbReference type="PROSITE" id="PS00916">
    <property type="entry name" value="PI3_4_KINASE_2"/>
    <property type="match status" value="1"/>
</dbReference>
<keyword evidence="16" id="KW-0576">Peroxisome</keyword>
<proteinExistence type="inferred from homology"/>
<keyword evidence="15" id="KW-0238">DNA-binding</keyword>
<evidence type="ECO:0000256" key="22">
    <source>
        <dbReference type="ARBA" id="ARBA00048977"/>
    </source>
</evidence>
<keyword evidence="19" id="KW-0131">Cell cycle</keyword>
<dbReference type="PROSITE" id="PS50290">
    <property type="entry name" value="PI3_4_KINASE_3"/>
    <property type="match status" value="1"/>
</dbReference>
<dbReference type="PANTHER" id="PTHR37079:SF4">
    <property type="entry name" value="SERINE_THREONINE-PROTEIN KINASE ATM"/>
    <property type="match status" value="1"/>
</dbReference>
<evidence type="ECO:0000256" key="10">
    <source>
        <dbReference type="ARBA" id="ARBA00022741"/>
    </source>
</evidence>
<dbReference type="CDD" id="cd05171">
    <property type="entry name" value="PIKKc_ATM"/>
    <property type="match status" value="1"/>
</dbReference>
<evidence type="ECO:0000256" key="18">
    <source>
        <dbReference type="ARBA" id="ARBA00023242"/>
    </source>
</evidence>
<dbReference type="PROSITE" id="PS51189">
    <property type="entry name" value="FAT"/>
    <property type="match status" value="1"/>
</dbReference>
<evidence type="ECO:0000313" key="28">
    <source>
        <dbReference type="Proteomes" id="UP000265140"/>
    </source>
</evidence>
<evidence type="ECO:0000256" key="21">
    <source>
        <dbReference type="ARBA" id="ARBA00047899"/>
    </source>
</evidence>
<comment type="similarity">
    <text evidence="5 23">Belongs to the PI3/PI4-kinase family. ATM subfamily.</text>
</comment>
<dbReference type="GO" id="GO:0010468">
    <property type="term" value="P:regulation of gene expression"/>
    <property type="evidence" value="ECO:0007669"/>
    <property type="project" value="UniProtKB-ARBA"/>
</dbReference>
<evidence type="ECO:0000259" key="25">
    <source>
        <dbReference type="PROSITE" id="PS51189"/>
    </source>
</evidence>
<evidence type="ECO:0000256" key="13">
    <source>
        <dbReference type="ARBA" id="ARBA00022840"/>
    </source>
</evidence>
<dbReference type="PROSITE" id="PS00915">
    <property type="entry name" value="PI3_4_KINASE_1"/>
    <property type="match status" value="1"/>
</dbReference>
<reference evidence="27" key="2">
    <citation type="submission" date="2020-02" db="EMBL/GenBank/DDBJ databases">
        <title>Esox lucius (northern pike) genome, fEsoLuc1, primary haplotype.</title>
        <authorList>
            <person name="Myers G."/>
            <person name="Karagic N."/>
            <person name="Meyer A."/>
            <person name="Pippel M."/>
            <person name="Reichard M."/>
            <person name="Winkler S."/>
            <person name="Tracey A."/>
            <person name="Sims Y."/>
            <person name="Howe K."/>
            <person name="Rhie A."/>
            <person name="Formenti G."/>
            <person name="Durbin R."/>
            <person name="Fedrigo O."/>
            <person name="Jarvis E.D."/>
        </authorList>
    </citation>
    <scope>NUCLEOTIDE SEQUENCE [LARGE SCALE GENOMIC DNA]</scope>
</reference>
<dbReference type="Pfam" id="PF00454">
    <property type="entry name" value="PI3_PI4_kinase"/>
    <property type="match status" value="1"/>
</dbReference>
<dbReference type="GO" id="GO:1904358">
    <property type="term" value="P:positive regulation of telomere maintenance via telomere lengthening"/>
    <property type="evidence" value="ECO:0007669"/>
    <property type="project" value="UniProtKB-ARBA"/>
</dbReference>
<evidence type="ECO:0000256" key="17">
    <source>
        <dbReference type="ARBA" id="ARBA00023212"/>
    </source>
</evidence>
<name>A0A6Q2XIP2_ESOLU</name>
<dbReference type="FunFam" id="1.10.1070.11:FF:000011">
    <property type="entry name" value="Serine-protein kinase ATM"/>
    <property type="match status" value="1"/>
</dbReference>
<evidence type="ECO:0000256" key="15">
    <source>
        <dbReference type="ARBA" id="ARBA00023125"/>
    </source>
</evidence>
<comment type="catalytic activity">
    <reaction evidence="21 23">
        <text>L-threonyl-[protein] + ATP = O-phospho-L-threonyl-[protein] + ADP + H(+)</text>
        <dbReference type="Rhea" id="RHEA:46608"/>
        <dbReference type="Rhea" id="RHEA-COMP:11060"/>
        <dbReference type="Rhea" id="RHEA-COMP:11605"/>
        <dbReference type="ChEBI" id="CHEBI:15378"/>
        <dbReference type="ChEBI" id="CHEBI:30013"/>
        <dbReference type="ChEBI" id="CHEBI:30616"/>
        <dbReference type="ChEBI" id="CHEBI:61977"/>
        <dbReference type="ChEBI" id="CHEBI:456216"/>
        <dbReference type="EC" id="2.7.11.1"/>
    </reaction>
</comment>
<evidence type="ECO:0000256" key="5">
    <source>
        <dbReference type="ARBA" id="ARBA00010769"/>
    </source>
</evidence>
<keyword evidence="28" id="KW-1185">Reference proteome</keyword>
<dbReference type="InterPro" id="IPR014009">
    <property type="entry name" value="PIK_FAT"/>
</dbReference>
<evidence type="ECO:0000256" key="16">
    <source>
        <dbReference type="ARBA" id="ARBA00023140"/>
    </source>
</evidence>
<dbReference type="GO" id="GO:0005777">
    <property type="term" value="C:peroxisome"/>
    <property type="evidence" value="ECO:0007669"/>
    <property type="project" value="UniProtKB-SubCell"/>
</dbReference>
<dbReference type="EC" id="2.7.11.1" evidence="23"/>
<dbReference type="FunFam" id="3.30.1010.10:FF:000015">
    <property type="entry name" value="Serine-protein kinase ATM"/>
    <property type="match status" value="1"/>
</dbReference>
<dbReference type="Pfam" id="PF02259">
    <property type="entry name" value="FAT"/>
    <property type="match status" value="1"/>
</dbReference>
<evidence type="ECO:0000256" key="7">
    <source>
        <dbReference type="ARBA" id="ARBA00022527"/>
    </source>
</evidence>
<keyword evidence="9 23" id="KW-0808">Transferase</keyword>
<dbReference type="GO" id="GO:0005524">
    <property type="term" value="F:ATP binding"/>
    <property type="evidence" value="ECO:0007669"/>
    <property type="project" value="UniProtKB-KW"/>
</dbReference>
<organism evidence="27 28">
    <name type="scientific">Esox lucius</name>
    <name type="common">Northern pike</name>
    <dbReference type="NCBI Taxonomy" id="8010"/>
    <lineage>
        <taxon>Eukaryota</taxon>
        <taxon>Metazoa</taxon>
        <taxon>Chordata</taxon>
        <taxon>Craniata</taxon>
        <taxon>Vertebrata</taxon>
        <taxon>Euteleostomi</taxon>
        <taxon>Actinopterygii</taxon>
        <taxon>Neopterygii</taxon>
        <taxon>Teleostei</taxon>
        <taxon>Protacanthopterygii</taxon>
        <taxon>Esociformes</taxon>
        <taxon>Esocidae</taxon>
        <taxon>Esox</taxon>
    </lineage>
</organism>
<dbReference type="GO" id="GO:0031410">
    <property type="term" value="C:cytoplasmic vesicle"/>
    <property type="evidence" value="ECO:0007669"/>
    <property type="project" value="UniProtKB-SubCell"/>
</dbReference>
<comment type="subcellular location">
    <subcellularLocation>
        <location evidence="3">Cytoplasm</location>
        <location evidence="3">Cytoskeleton</location>
        <location evidence="3">Microtubule organizing center</location>
        <location evidence="3">Centrosome</location>
    </subcellularLocation>
    <subcellularLocation>
        <location evidence="4">Cytoplasmic vesicle</location>
    </subcellularLocation>
    <subcellularLocation>
        <location evidence="1 23">Nucleus</location>
    </subcellularLocation>
    <subcellularLocation>
        <location evidence="2">Peroxisome</location>
    </subcellularLocation>
</comment>
<comment type="catalytic activity">
    <reaction evidence="22">
        <text>L-seryl-[protein] + ATP = O-phospho-L-seryl-[protein] + ADP + H(+)</text>
        <dbReference type="Rhea" id="RHEA:17989"/>
        <dbReference type="Rhea" id="RHEA-COMP:9863"/>
        <dbReference type="Rhea" id="RHEA-COMP:11604"/>
        <dbReference type="ChEBI" id="CHEBI:15378"/>
        <dbReference type="ChEBI" id="CHEBI:29999"/>
        <dbReference type="ChEBI" id="CHEBI:30616"/>
        <dbReference type="ChEBI" id="CHEBI:83421"/>
        <dbReference type="ChEBI" id="CHEBI:456216"/>
        <dbReference type="EC" id="2.7.11.1"/>
    </reaction>
    <physiologicalReaction direction="left-to-right" evidence="22">
        <dbReference type="Rhea" id="RHEA:17990"/>
    </physiologicalReaction>
</comment>
<dbReference type="GO" id="GO:0007127">
    <property type="term" value="P:meiosis I"/>
    <property type="evidence" value="ECO:0007669"/>
    <property type="project" value="UniProtKB-ARBA"/>
</dbReference>
<dbReference type="Pfam" id="PF11640">
    <property type="entry name" value="TAN"/>
    <property type="match status" value="1"/>
</dbReference>
<dbReference type="GO" id="GO:0005813">
    <property type="term" value="C:centrosome"/>
    <property type="evidence" value="ECO:0007669"/>
    <property type="project" value="UniProtKB-SubCell"/>
</dbReference>
<reference evidence="27" key="3">
    <citation type="submission" date="2025-08" db="UniProtKB">
        <authorList>
            <consortium name="Ensembl"/>
        </authorList>
    </citation>
    <scope>IDENTIFICATION</scope>
</reference>
<dbReference type="InterPro" id="IPR036940">
    <property type="entry name" value="PI3/4_kinase_cat_sf"/>
</dbReference>
<dbReference type="InterPro" id="IPR003152">
    <property type="entry name" value="FATC_dom"/>
</dbReference>
<dbReference type="GO" id="GO:1904262">
    <property type="term" value="P:negative regulation of TORC1 signaling"/>
    <property type="evidence" value="ECO:0007669"/>
    <property type="project" value="UniProtKB-ARBA"/>
</dbReference>
<dbReference type="GO" id="GO:0010506">
    <property type="term" value="P:regulation of autophagy"/>
    <property type="evidence" value="ECO:0007669"/>
    <property type="project" value="UniProtKB-ARBA"/>
</dbReference>
<reference evidence="27" key="4">
    <citation type="submission" date="2025-09" db="UniProtKB">
        <authorList>
            <consortium name="Ensembl"/>
        </authorList>
    </citation>
    <scope>IDENTIFICATION</scope>
</reference>
<feature type="domain" description="FATC" evidence="26">
    <location>
        <begin position="2903"/>
        <end position="2935"/>
    </location>
</feature>
<dbReference type="InterPro" id="IPR011009">
    <property type="entry name" value="Kinase-like_dom_sf"/>
</dbReference>
<keyword evidence="18 23" id="KW-0539">Nucleus</keyword>
<keyword evidence="13 23" id="KW-0067">ATP-binding</keyword>
<keyword evidence="14" id="KW-0007">Acetylation</keyword>
<dbReference type="InterPro" id="IPR044107">
    <property type="entry name" value="PIKKc_ATM"/>
</dbReference>
<evidence type="ECO:0000256" key="19">
    <source>
        <dbReference type="ARBA" id="ARBA00023306"/>
    </source>
</evidence>
<evidence type="ECO:0000256" key="2">
    <source>
        <dbReference type="ARBA" id="ARBA00004275"/>
    </source>
</evidence>
<evidence type="ECO:0000256" key="4">
    <source>
        <dbReference type="ARBA" id="ARBA00004541"/>
    </source>
</evidence>
<evidence type="ECO:0000256" key="20">
    <source>
        <dbReference type="ARBA" id="ARBA00023329"/>
    </source>
</evidence>
<dbReference type="Bgee" id="ENSELUG00000019146">
    <property type="expression patterns" value="Expressed in ovary and 15 other cell types or tissues"/>
</dbReference>
<evidence type="ECO:0000256" key="12">
    <source>
        <dbReference type="ARBA" id="ARBA00022777"/>
    </source>
</evidence>
<dbReference type="GO" id="GO:0000077">
    <property type="term" value="P:DNA damage checkpoint signaling"/>
    <property type="evidence" value="ECO:0007669"/>
    <property type="project" value="UniProtKB-ARBA"/>
</dbReference>
<evidence type="ECO:0000313" key="27">
    <source>
        <dbReference type="Ensembl" id="ENSELUP00000053152.2"/>
    </source>
</evidence>
<evidence type="ECO:0000256" key="14">
    <source>
        <dbReference type="ARBA" id="ARBA00022990"/>
    </source>
</evidence>
<dbReference type="InterPro" id="IPR021668">
    <property type="entry name" value="TAN"/>
</dbReference>
<reference evidence="28" key="1">
    <citation type="journal article" date="2014" name="PLoS ONE">
        <title>The genome and linkage map of the northern pike (Esox lucius): conserved synteny revealed between the salmonid sister group and the Neoteleostei.</title>
        <authorList>
            <person name="Rondeau E.B."/>
            <person name="Minkley D.R."/>
            <person name="Leong J.S."/>
            <person name="Messmer A.M."/>
            <person name="Jantzen J.R."/>
            <person name="von Schalburg K.R."/>
            <person name="Lemon C."/>
            <person name="Bird N.H."/>
            <person name="Koop B.F."/>
        </authorList>
    </citation>
    <scope>NUCLEOTIDE SEQUENCE</scope>
</reference>
<protein>
    <recommendedName>
        <fullName evidence="23">non-specific serine/threonine protein kinase</fullName>
        <ecNumber evidence="23">2.7.11.1</ecNumber>
    </recommendedName>
</protein>
<dbReference type="Gene3D" id="3.30.1010.10">
    <property type="entry name" value="Phosphatidylinositol 3-kinase Catalytic Subunit, Chain A, domain 4"/>
    <property type="match status" value="1"/>
</dbReference>
<keyword evidence="17" id="KW-0206">Cytoskeleton</keyword>
<dbReference type="GO" id="GO:0010212">
    <property type="term" value="P:response to ionizing radiation"/>
    <property type="evidence" value="ECO:0007669"/>
    <property type="project" value="UniProtKB-ARBA"/>
</dbReference>
<dbReference type="Pfam" id="PF02260">
    <property type="entry name" value="FATC"/>
    <property type="match status" value="1"/>
</dbReference>
<dbReference type="GO" id="GO:0004674">
    <property type="term" value="F:protein serine/threonine kinase activity"/>
    <property type="evidence" value="ECO:0007669"/>
    <property type="project" value="UniProtKB-KW"/>
</dbReference>
<dbReference type="Proteomes" id="UP000265140">
    <property type="component" value="Chromosome 1"/>
</dbReference>
<dbReference type="GO" id="GO:0010557">
    <property type="term" value="P:positive regulation of macromolecule biosynthetic process"/>
    <property type="evidence" value="ECO:0007669"/>
    <property type="project" value="UniProtKB-ARBA"/>
</dbReference>
<keyword evidence="8" id="KW-0597">Phosphoprotein</keyword>
<evidence type="ECO:0000256" key="3">
    <source>
        <dbReference type="ARBA" id="ARBA00004300"/>
    </source>
</evidence>
<evidence type="ECO:0000259" key="24">
    <source>
        <dbReference type="PROSITE" id="PS50290"/>
    </source>
</evidence>
<evidence type="ECO:0000259" key="26">
    <source>
        <dbReference type="PROSITE" id="PS51190"/>
    </source>
</evidence>
<sequence length="2935" mass="331756">MSFALHELLVCCKGLENEKATERKKEAERFRRLIRSPEVVEELDRISGTRAAKGSKQLTWDLILRTLQKYQQKETELLQSGKANVSATTQANRRKKMQEISSLIKYFIRCANKRGPRLKCGELLNHVMEVLRGSFSCSAYGEDYSSILLKNILSVRKYWCEVTPQQWHNLLNLYCGLFTGSSKAINRVLLSRIIHTAVQGCCLQTEGLTHTLFCFFSRALLNARHEKHLPVVEHLVSALNVFLRSAAMNCRMRVCRLGEELLPSVLYVWTQMRPSTTLKEEIVDFFNLQLCVHHPKGAKTQDTGAYAEDWAKWQTFLSNLYDALVSEISQIGSRGKYATGTRHIAVKESLIELTADVCHQLFSEDNNVQFVEVTQVHLRATQKGSPQGTPSKRRRIELGWEVLRDHLQPHHSDFDIIPWLQIASVLISKYPSVVPGRELVLLLSVLCQLLGEQRRGDRGPYVLRCLREVACCQATHPERAQAYTAELVKLWGRVWALALRGVSSPQTEALSLALLSTVIQGALIPISREFWKLFSGLACKPSDAAALCLAQALLKCPVPKSLGAEWDHLGTVEGVGPPSLKESILSWLLMNEQTEEAEESSSPHPIICRDFPHKLIPRILVSLTVKDTRAGMTFLLGSKEAKDALSEIESLYLQFSFDEMPSEKDGMKLNGVRESSLVCVQTKLLVFLPQSQTTPPECLVRGSSLLTGVLAGYVSFGLLTEEEACHSQLFLKAKVLLSSSSFSSPSPLVENLSLYLYFYRIQLHLPQENCNLFMKILPARLLTELAEICKVLMPVSMFHPLLGAKSLLSEEHLSQHDLAFLASLEFLSLCASAECVYGLSFKPAEVRRKLLLLLEQMDFTKPLHLNMYLVLLKKLPAEDTLLAAEEFDSLIKPLADLCSLYRQDQEICAEVLLHLLPSIRCVGRIQDRNDDLKHVQGALLQVVSGFWSAPKTGKCTATTKAALVHCLLALLETDPCCKWAVLTLKEEELPVSDILPCYLSDPHHHVRMLTAMTVNRLFLEMTPNGLESRKMLSLKKQQMAFENVYLKAQEGMRIQVSPICLTIPHLSDETLNRRATLLKSVSVVLCCSPVCEKQSLFAVFQSYKENNIEEALIKKVLGCVSRALGYRSVEGFVSSHLDYLVTEWLGQPGYTLESFPYTLLNHATLNDFYSSSYQVLIPHLVFLDSFGQVKSIGDSLGEDWKKLLANCFPKIMVNILPYFALSSKDDQVVQQREKATRVYDLLKDSNCLGKPQIDSLIHSNLADIVVELLMTLYEGAATQEGELDPAPNPPYFSSYVIKATLDYLSNCHSDNHKSLVAILSKTPISIQRILLAVCQKAAETVNAYEKHRILLMYHLFVSLLLREVKNGLGGAWAFVLRDIIYTLIHHINTQSDEVSSRSFSLCCDLLTSVCRTAVQFCDDALESHLQVIVGTLTAQLDNHPAVTQQVISLLKFLVIESQDKLKSAIQQLEPFPDRPEFRELRAVQHKLKYSKGEYTLRQEIAHFLSVALCDSLPLTRLEGLKELRRQLHNNKPQIRQLLRESDPADSVLVQLVLNLLHLCKLAANHPSGRNILEAAGSCLGELGPVDLSTIALLHGKDQLDARAVSLYSAIEPQCLFIILNCINNALTHHWYTIYCRKAAAQCLKDILATQAGMEFWEVHKDNRDSMLAYLNPFRSIKKKVGPMSSEAREQLEKPHLWVPEAGGHKTWLKTLCTVLLDSGGVRNEALLLSRPLCLVKTDFCQRLLPLIIHDILLWDSDNSWRNLLSKQIQDFFTSCTRASSRSTTPLFSDSESENSILCSLDKASLRTMLSVINYLRQQQRPLENLYGTVCHSNFWLELNYLEVARAAQSCSAHFTALLYSEIYVDKIKTNMKENHSSQNFTISSLTEKSVEDTGISLQDLLIEVYRSIGEPDSLYGCGDGKMINALTRIRTYEHEAMWGKALTSYDLYSNLPDVTRQVGIVEGLQNFGLSSILATYLQGLESEGVEWGAELRELRFQAAWRNMHWDCDLSERSEKLNPGFNEVVFCSLQALRDKEFSTFDRTLLYARGCEMEELCRGRLEAVSSLYPVLRNLQNICELESVRELFSKPLTDLGLAEVCSQWQQHSQLLVDSDFGLVEPILALRSVIQEILISQERDPEKRKYLSTVLTSHLMELCQLARNAGNTQLAERALFQIKRHGGGVGRGSTASSWQLEEAQVFWVKGEPGLALGLLKKMIHTLEENFRKVDFNPALVPVYTESLRLCGNWLAETCLESPGVILEKYLERSVEVFSGHAIGSDSKLLSQRTQAFLSLARFSDAQYQSIDNYMKSSEFENKQALLEKAKEEVELIKERKVGMNRYTVKVQRELELDEKALSNLQADRRKFLCKAVENYIQCVEQGEEHDTWMFRLASLWLENADVKTVNDKMRVRLTSLTPNTKQMVEQTKDVGFHDVLNELICKTSLEHPYHTLFIILALVNANKDETFSRSRLSKTAPRQPSQLDLERSEVAQRILNKIRKKRSQMIRGIEVLCDAYITLAYMDASQAIAIPSDQPIMQIKNLDDVVIPTVETKVDPSGIYDDLVTIKSFKPDFRLAGGVNLPKIIDCVGSDGISRRQLVKGQDDLRQDAVMQQVFHMCSMLLQRNSETRKRKLNIRRYKVVPFSQRSGVLEWCSGTVPIGDFLIDAHKRFHPQDWTSLACRKKMMESQRLDFDGKAQAFREVCQNFQPVFRYFCMERFLDPAVWLEKRLAYTRSVATSSIVGYIVGLGDRHIQNILIDEQTAELVHIDLGVAFEQGKILPTPETVPFRLSRDIVDGMGITGVEGVFRRCCEKTMEVMRNSQAVLLTIVEVLLYDPLFDWTMNPLKAFYLQQQLEEQAELQATLNSTLGGDDMEAHRKSSSDSQNFNKVAERVLLRLQEKLKGVEEGTVLSVGGQVNLLIQQASDPNNLSRLFPGWQAWV</sequence>
<dbReference type="GeneTree" id="ENSGT00670000098061"/>
<dbReference type="SUPFAM" id="SSF56112">
    <property type="entry name" value="Protein kinase-like (PK-like)"/>
    <property type="match status" value="1"/>
</dbReference>
<keyword evidence="20" id="KW-0968">Cytoplasmic vesicle</keyword>
<dbReference type="GO" id="GO:0042981">
    <property type="term" value="P:regulation of apoptotic process"/>
    <property type="evidence" value="ECO:0007669"/>
    <property type="project" value="UniProtKB-ARBA"/>
</dbReference>
<evidence type="ECO:0000256" key="8">
    <source>
        <dbReference type="ARBA" id="ARBA00022553"/>
    </source>
</evidence>
<dbReference type="Gene3D" id="1.10.1070.11">
    <property type="entry name" value="Phosphatidylinositol 3-/4-kinase, catalytic domain"/>
    <property type="match status" value="1"/>
</dbReference>
<dbReference type="GO" id="GO:0005654">
    <property type="term" value="C:nucleoplasm"/>
    <property type="evidence" value="ECO:0007669"/>
    <property type="project" value="UniProtKB-ARBA"/>
</dbReference>
<dbReference type="GO" id="GO:0003677">
    <property type="term" value="F:DNA binding"/>
    <property type="evidence" value="ECO:0007669"/>
    <property type="project" value="UniProtKB-KW"/>
</dbReference>
<dbReference type="InterPro" id="IPR018936">
    <property type="entry name" value="PI3/4_kinase_CS"/>
</dbReference>
<accession>A0A6Q2XIP2</accession>
<feature type="domain" description="FAT" evidence="25">
    <location>
        <begin position="1842"/>
        <end position="2457"/>
    </location>
</feature>
<keyword evidence="6" id="KW-0963">Cytoplasm</keyword>
<keyword evidence="7 23" id="KW-0723">Serine/threonine-protein kinase</keyword>
<evidence type="ECO:0000256" key="11">
    <source>
        <dbReference type="ARBA" id="ARBA00022763"/>
    </source>
</evidence>
<dbReference type="GO" id="GO:1901701">
    <property type="term" value="P:cellular response to oxygen-containing compound"/>
    <property type="evidence" value="ECO:0007669"/>
    <property type="project" value="UniProtKB-ARBA"/>
</dbReference>
<dbReference type="SMART" id="SM00146">
    <property type="entry name" value="PI3Kc"/>
    <property type="match status" value="1"/>
</dbReference>
<dbReference type="PANTHER" id="PTHR37079">
    <property type="entry name" value="SERINE/THREONINE-PROTEIN KINASE ATM"/>
    <property type="match status" value="1"/>
</dbReference>
<keyword evidence="12 23" id="KW-0418">Kinase</keyword>
<evidence type="ECO:0000256" key="9">
    <source>
        <dbReference type="ARBA" id="ARBA00022679"/>
    </source>
</evidence>